<protein>
    <submittedName>
        <fullName evidence="1">Uncharacterized protein</fullName>
    </submittedName>
</protein>
<dbReference type="AlphaFoldDB" id="A0AAW2S206"/>
<gene>
    <name evidence="1" type="ORF">Slati_4597800</name>
</gene>
<comment type="caution">
    <text evidence="1">The sequence shown here is derived from an EMBL/GenBank/DDBJ whole genome shotgun (WGS) entry which is preliminary data.</text>
</comment>
<dbReference type="EMBL" id="JACGWN010000126">
    <property type="protein sequence ID" value="KAL0386515.1"/>
    <property type="molecule type" value="Genomic_DNA"/>
</dbReference>
<organism evidence="1">
    <name type="scientific">Sesamum latifolium</name>
    <dbReference type="NCBI Taxonomy" id="2727402"/>
    <lineage>
        <taxon>Eukaryota</taxon>
        <taxon>Viridiplantae</taxon>
        <taxon>Streptophyta</taxon>
        <taxon>Embryophyta</taxon>
        <taxon>Tracheophyta</taxon>
        <taxon>Spermatophyta</taxon>
        <taxon>Magnoliopsida</taxon>
        <taxon>eudicotyledons</taxon>
        <taxon>Gunneridae</taxon>
        <taxon>Pentapetalae</taxon>
        <taxon>asterids</taxon>
        <taxon>lamiids</taxon>
        <taxon>Lamiales</taxon>
        <taxon>Pedaliaceae</taxon>
        <taxon>Sesamum</taxon>
    </lineage>
</organism>
<name>A0AAW2S206_9LAMI</name>
<evidence type="ECO:0000313" key="1">
    <source>
        <dbReference type="EMBL" id="KAL0386515.1"/>
    </source>
</evidence>
<reference evidence="1" key="2">
    <citation type="journal article" date="2024" name="Plant">
        <title>Genomic evolution and insights into agronomic trait innovations of Sesamum species.</title>
        <authorList>
            <person name="Miao H."/>
            <person name="Wang L."/>
            <person name="Qu L."/>
            <person name="Liu H."/>
            <person name="Sun Y."/>
            <person name="Le M."/>
            <person name="Wang Q."/>
            <person name="Wei S."/>
            <person name="Zheng Y."/>
            <person name="Lin W."/>
            <person name="Duan Y."/>
            <person name="Cao H."/>
            <person name="Xiong S."/>
            <person name="Wang X."/>
            <person name="Wei L."/>
            <person name="Li C."/>
            <person name="Ma Q."/>
            <person name="Ju M."/>
            <person name="Zhao R."/>
            <person name="Li G."/>
            <person name="Mu C."/>
            <person name="Tian Q."/>
            <person name="Mei H."/>
            <person name="Zhang T."/>
            <person name="Gao T."/>
            <person name="Zhang H."/>
        </authorList>
    </citation>
    <scope>NUCLEOTIDE SEQUENCE</scope>
    <source>
        <strain evidence="1">KEN1</strain>
    </source>
</reference>
<reference evidence="1" key="1">
    <citation type="submission" date="2020-06" db="EMBL/GenBank/DDBJ databases">
        <authorList>
            <person name="Li T."/>
            <person name="Hu X."/>
            <person name="Zhang T."/>
            <person name="Song X."/>
            <person name="Zhang H."/>
            <person name="Dai N."/>
            <person name="Sheng W."/>
            <person name="Hou X."/>
            <person name="Wei L."/>
        </authorList>
    </citation>
    <scope>NUCLEOTIDE SEQUENCE</scope>
    <source>
        <strain evidence="1">KEN1</strain>
        <tissue evidence="1">Leaf</tissue>
    </source>
</reference>
<sequence>MGYASRLSEKKLHSWMKRVAVPLIKPPGKDQQTVTVYSTVSDNVERSRTSGLFMDINDKIEHSSIRASLWCLSALLVRLFAF</sequence>
<proteinExistence type="predicted"/>
<accession>A0AAW2S206</accession>